<feature type="region of interest" description="Disordered" evidence="1">
    <location>
        <begin position="81"/>
        <end position="102"/>
    </location>
</feature>
<protein>
    <recommendedName>
        <fullName evidence="4">DDE-1 domain-containing protein</fullName>
    </recommendedName>
</protein>
<gene>
    <name evidence="2" type="ORF">X975_15820</name>
</gene>
<sequence>MHIILNAWNEVTSQMISNCLKKAGFPPKQISGNSQDEPEDNGDDEEMCDETFLEYLEMCENIQVCYEKSYAEIIKVIREKKEISENETESEDENPSPAPTAAEFRQALKILRTLELKSGCTESYKQCRVLKTTIVKREICNKREWIKF</sequence>
<organism evidence="2 3">
    <name type="scientific">Stegodyphus mimosarum</name>
    <name type="common">African social velvet spider</name>
    <dbReference type="NCBI Taxonomy" id="407821"/>
    <lineage>
        <taxon>Eukaryota</taxon>
        <taxon>Metazoa</taxon>
        <taxon>Ecdysozoa</taxon>
        <taxon>Arthropoda</taxon>
        <taxon>Chelicerata</taxon>
        <taxon>Arachnida</taxon>
        <taxon>Araneae</taxon>
        <taxon>Araneomorphae</taxon>
        <taxon>Entelegynae</taxon>
        <taxon>Eresoidea</taxon>
        <taxon>Eresidae</taxon>
        <taxon>Stegodyphus</taxon>
    </lineage>
</organism>
<evidence type="ECO:0008006" key="4">
    <source>
        <dbReference type="Google" id="ProtNLM"/>
    </source>
</evidence>
<feature type="non-terminal residue" evidence="2">
    <location>
        <position position="148"/>
    </location>
</feature>
<feature type="compositionally biased region" description="Acidic residues" evidence="1">
    <location>
        <begin position="85"/>
        <end position="94"/>
    </location>
</feature>
<evidence type="ECO:0000256" key="1">
    <source>
        <dbReference type="SAM" id="MobiDB-lite"/>
    </source>
</evidence>
<dbReference type="EMBL" id="KK119117">
    <property type="protein sequence ID" value="KFM74794.1"/>
    <property type="molecule type" value="Genomic_DNA"/>
</dbReference>
<evidence type="ECO:0000313" key="2">
    <source>
        <dbReference type="EMBL" id="KFM74794.1"/>
    </source>
</evidence>
<evidence type="ECO:0000313" key="3">
    <source>
        <dbReference type="Proteomes" id="UP000054359"/>
    </source>
</evidence>
<accession>A0A087UBQ5</accession>
<dbReference type="AlphaFoldDB" id="A0A087UBQ5"/>
<reference evidence="2 3" key="1">
    <citation type="submission" date="2013-11" db="EMBL/GenBank/DDBJ databases">
        <title>Genome sequencing of Stegodyphus mimosarum.</title>
        <authorList>
            <person name="Bechsgaard J."/>
        </authorList>
    </citation>
    <scope>NUCLEOTIDE SEQUENCE [LARGE SCALE GENOMIC DNA]</scope>
</reference>
<name>A0A087UBQ5_STEMI</name>
<keyword evidence="3" id="KW-1185">Reference proteome</keyword>
<dbReference type="Proteomes" id="UP000054359">
    <property type="component" value="Unassembled WGS sequence"/>
</dbReference>
<proteinExistence type="predicted"/>